<feature type="region of interest" description="Disordered" evidence="1">
    <location>
        <begin position="1"/>
        <end position="94"/>
    </location>
</feature>
<evidence type="ECO:0000313" key="2">
    <source>
        <dbReference type="EMBL" id="KAL0577214.1"/>
    </source>
</evidence>
<accession>A0ABR3FPM4</accession>
<sequence length="501" mass="54948">MSQPFYFPPDLHGPPSAPHRPAHHASPMPPTSLPPFASLASSDRGSQVSGTQQANPASDHAISRPMDGVPDTERGFVGEDEGSMMGNSGSDDEDQVVEDDRLMGQNADNAIEDTNATAPENPRPKTPTLPAQRDEAGDDALIAVGIAELAKELGLAEWQHNRLTKIAMTPFQLGEDASLSMVLMQVMSTASYFDCFNRSKKEDKELAGFQAVLSEMRVVLDKSFKIDQNQKTDIRGWLRYKIWDPYRLDHREGLVDSVVNHIIKNAGVLNYSHVVGIPHRLTLLRTAVQEQAKTVRNGFRTDIRNSCDAEKVIDVEAFLKKFEKKYIYPGCKAYKEEAVVWKIMMVRRFVVDNPDMVWANEEEPDSTRPAGGGSRGGSCFWSAFDANLATKVAAMGKNIWAASWVDFRKELVQFDQNKFPGRLAAGVAKKRKRTVDTQGDNANKAPRVDGNGGEVASSPLVQTSQANVIPHLAQTAQQSTGFVGNAGNRAAFFGTVLSTTT</sequence>
<evidence type="ECO:0000313" key="3">
    <source>
        <dbReference type="Proteomes" id="UP001465976"/>
    </source>
</evidence>
<protein>
    <submittedName>
        <fullName evidence="2">Uncharacterized protein</fullName>
    </submittedName>
</protein>
<name>A0ABR3FPM4_9AGAR</name>
<feature type="compositionally biased region" description="Polar residues" evidence="1">
    <location>
        <begin position="39"/>
        <end position="56"/>
    </location>
</feature>
<keyword evidence="3" id="KW-1185">Reference proteome</keyword>
<comment type="caution">
    <text evidence="2">The sequence shown here is derived from an EMBL/GenBank/DDBJ whole genome shotgun (WGS) entry which is preliminary data.</text>
</comment>
<dbReference type="EMBL" id="JBAHYK010000172">
    <property type="protein sequence ID" value="KAL0577214.1"/>
    <property type="molecule type" value="Genomic_DNA"/>
</dbReference>
<organism evidence="2 3">
    <name type="scientific">Marasmius crinis-equi</name>
    <dbReference type="NCBI Taxonomy" id="585013"/>
    <lineage>
        <taxon>Eukaryota</taxon>
        <taxon>Fungi</taxon>
        <taxon>Dikarya</taxon>
        <taxon>Basidiomycota</taxon>
        <taxon>Agaricomycotina</taxon>
        <taxon>Agaricomycetes</taxon>
        <taxon>Agaricomycetidae</taxon>
        <taxon>Agaricales</taxon>
        <taxon>Marasmiineae</taxon>
        <taxon>Marasmiaceae</taxon>
        <taxon>Marasmius</taxon>
    </lineage>
</organism>
<proteinExistence type="predicted"/>
<dbReference type="Proteomes" id="UP001465976">
    <property type="component" value="Unassembled WGS sequence"/>
</dbReference>
<reference evidence="2 3" key="1">
    <citation type="submission" date="2024-02" db="EMBL/GenBank/DDBJ databases">
        <title>A draft genome for the cacao thread blight pathogen Marasmius crinis-equi.</title>
        <authorList>
            <person name="Cohen S.P."/>
            <person name="Baruah I.K."/>
            <person name="Amoako-Attah I."/>
            <person name="Bukari Y."/>
            <person name="Meinhardt L.W."/>
            <person name="Bailey B.A."/>
        </authorList>
    </citation>
    <scope>NUCLEOTIDE SEQUENCE [LARGE SCALE GENOMIC DNA]</scope>
    <source>
        <strain evidence="2 3">GH-76</strain>
    </source>
</reference>
<evidence type="ECO:0000256" key="1">
    <source>
        <dbReference type="SAM" id="MobiDB-lite"/>
    </source>
</evidence>
<feature type="region of interest" description="Disordered" evidence="1">
    <location>
        <begin position="430"/>
        <end position="454"/>
    </location>
</feature>
<feature type="region of interest" description="Disordered" evidence="1">
    <location>
        <begin position="111"/>
        <end position="133"/>
    </location>
</feature>
<gene>
    <name evidence="2" type="ORF">V5O48_004780</name>
</gene>